<reference evidence="2 3" key="1">
    <citation type="submission" date="2024-04" db="EMBL/GenBank/DDBJ databases">
        <authorList>
            <person name="Wu Y.S."/>
            <person name="Zhang L."/>
        </authorList>
    </citation>
    <scope>NUCLEOTIDE SEQUENCE [LARGE SCALE GENOMIC DNA]</scope>
    <source>
        <strain evidence="2 3">KG-01</strain>
    </source>
</reference>
<dbReference type="SUPFAM" id="SSF46785">
    <property type="entry name" value="Winged helix' DNA-binding domain"/>
    <property type="match status" value="1"/>
</dbReference>
<keyword evidence="3" id="KW-1185">Reference proteome</keyword>
<dbReference type="InterPro" id="IPR036390">
    <property type="entry name" value="WH_DNA-bd_sf"/>
</dbReference>
<accession>A0ABU9LLB9</accession>
<dbReference type="EMBL" id="JBCEWA010000004">
    <property type="protein sequence ID" value="MEL5987910.1"/>
    <property type="molecule type" value="Genomic_DNA"/>
</dbReference>
<evidence type="ECO:0000259" key="1">
    <source>
        <dbReference type="Pfam" id="PF03551"/>
    </source>
</evidence>
<feature type="domain" description="Transcription regulator PadR N-terminal" evidence="1">
    <location>
        <begin position="7"/>
        <end position="82"/>
    </location>
</feature>
<gene>
    <name evidence="2" type="ORF">AAF454_05725</name>
</gene>
<dbReference type="InterPro" id="IPR005149">
    <property type="entry name" value="Tscrpt_reg_PadR_N"/>
</dbReference>
<dbReference type="Proteomes" id="UP001398420">
    <property type="component" value="Unassembled WGS sequence"/>
</dbReference>
<name>A0ABU9LLB9_9BACL</name>
<dbReference type="Pfam" id="PF03551">
    <property type="entry name" value="PadR"/>
    <property type="match status" value="1"/>
</dbReference>
<evidence type="ECO:0000313" key="3">
    <source>
        <dbReference type="Proteomes" id="UP001398420"/>
    </source>
</evidence>
<dbReference type="RefSeq" id="WP_285215014.1">
    <property type="nucleotide sequence ID" value="NZ_JALKQX010000002.1"/>
</dbReference>
<dbReference type="InterPro" id="IPR052509">
    <property type="entry name" value="Metal_resp_DNA-bind_regulator"/>
</dbReference>
<dbReference type="PANTHER" id="PTHR33169">
    <property type="entry name" value="PADR-FAMILY TRANSCRIPTIONAL REGULATOR"/>
    <property type="match status" value="1"/>
</dbReference>
<organism evidence="2 3">
    <name type="scientific">Kurthia gibsonii</name>
    <dbReference type="NCBI Taxonomy" id="33946"/>
    <lineage>
        <taxon>Bacteria</taxon>
        <taxon>Bacillati</taxon>
        <taxon>Bacillota</taxon>
        <taxon>Bacilli</taxon>
        <taxon>Bacillales</taxon>
        <taxon>Caryophanaceae</taxon>
        <taxon>Kurthia</taxon>
    </lineage>
</organism>
<proteinExistence type="predicted"/>
<comment type="caution">
    <text evidence="2">The sequence shown here is derived from an EMBL/GenBank/DDBJ whole genome shotgun (WGS) entry which is preliminary data.</text>
</comment>
<dbReference type="PANTHER" id="PTHR33169:SF14">
    <property type="entry name" value="TRANSCRIPTIONAL REGULATOR RV3488"/>
    <property type="match status" value="1"/>
</dbReference>
<evidence type="ECO:0000313" key="2">
    <source>
        <dbReference type="EMBL" id="MEL5987910.1"/>
    </source>
</evidence>
<sequence>MLIQLFILGILSENNYHPYFIKKLFTNIVDIDPSFKLSDGKLYYHFDSLEKKGYIKKIEVIHTENRPEKSVYAITDAGRAYMVELIYKTFDSINLADVQSLYIPILFLKYVDLKRVIGLLDQAIERESKRIDSIIEAGSHPSVKDVDHIQLIIRHADRQFNENLKWLQDIRDAIAEHI</sequence>
<dbReference type="Gene3D" id="1.10.10.10">
    <property type="entry name" value="Winged helix-like DNA-binding domain superfamily/Winged helix DNA-binding domain"/>
    <property type="match status" value="1"/>
</dbReference>
<protein>
    <submittedName>
        <fullName evidence="2">PadR family transcriptional regulator</fullName>
    </submittedName>
</protein>
<dbReference type="InterPro" id="IPR036388">
    <property type="entry name" value="WH-like_DNA-bd_sf"/>
</dbReference>